<reference evidence="2 3" key="1">
    <citation type="journal article" date="2009" name="Appl. Environ. Microbiol.">
        <title>Genome analysis of the meat starter culture bacterium Staphylococcus carnosus TM300.</title>
        <authorList>
            <person name="Rosenstein R."/>
            <person name="Nerz C."/>
            <person name="Biswas L."/>
            <person name="Resch A."/>
            <person name="Raddatz G."/>
            <person name="Schuster S.C."/>
            <person name="Goetz F."/>
        </authorList>
    </citation>
    <scope>NUCLEOTIDE SEQUENCE [LARGE SCALE GENOMIC DNA]</scope>
    <source>
        <strain evidence="2 3">TM300</strain>
    </source>
</reference>
<dbReference type="EMBL" id="AM295250">
    <property type="protein sequence ID" value="CAL29011.1"/>
    <property type="molecule type" value="Genomic_DNA"/>
</dbReference>
<dbReference type="Gene3D" id="3.40.50.2000">
    <property type="entry name" value="Glycogen Phosphorylase B"/>
    <property type="match status" value="1"/>
</dbReference>
<protein>
    <recommendedName>
        <fullName evidence="1">Glycosyl transferase family 1 domain-containing protein</fullName>
    </recommendedName>
</protein>
<organism evidence="2 3">
    <name type="scientific">Staphylococcus carnosus (strain TM300)</name>
    <dbReference type="NCBI Taxonomy" id="396513"/>
    <lineage>
        <taxon>Bacteria</taxon>
        <taxon>Bacillati</taxon>
        <taxon>Bacillota</taxon>
        <taxon>Bacilli</taxon>
        <taxon>Bacillales</taxon>
        <taxon>Staphylococcaceae</taxon>
        <taxon>Staphylococcus</taxon>
    </lineage>
</organism>
<gene>
    <name evidence="2" type="ordered locus">Sca_2106</name>
</gene>
<dbReference type="eggNOG" id="COG0438">
    <property type="taxonomic scope" value="Bacteria"/>
</dbReference>
<dbReference type="InterPro" id="IPR001296">
    <property type="entry name" value="Glyco_trans_1"/>
</dbReference>
<sequence length="100" mass="11231">MFISQADCFVLTSNYEGQGMAILEAQVLGKPVIGTNVNGINSVLDGSNGLLVENNIQSITKGLMEFIYGNIPHSHFDYKTYNEEIMYKFEKEILEFNSEN</sequence>
<feature type="domain" description="Glycosyl transferase family 1" evidence="1">
    <location>
        <begin position="2"/>
        <end position="80"/>
    </location>
</feature>
<evidence type="ECO:0000313" key="2">
    <source>
        <dbReference type="EMBL" id="CAL29011.1"/>
    </source>
</evidence>
<dbReference type="PANTHER" id="PTHR12526">
    <property type="entry name" value="GLYCOSYLTRANSFERASE"/>
    <property type="match status" value="1"/>
</dbReference>
<proteinExistence type="predicted"/>
<dbReference type="KEGG" id="sca:SCA_2106"/>
<evidence type="ECO:0000259" key="1">
    <source>
        <dbReference type="Pfam" id="PF00534"/>
    </source>
</evidence>
<dbReference type="AlphaFoldDB" id="B9DK05"/>
<dbReference type="BioCyc" id="SCAR396513:SCA_RS12705-MONOMER"/>
<dbReference type="Proteomes" id="UP000000444">
    <property type="component" value="Chromosome"/>
</dbReference>
<name>B9DK05_STACT</name>
<accession>B9DK05</accession>
<dbReference type="SUPFAM" id="SSF53756">
    <property type="entry name" value="UDP-Glycosyltransferase/glycogen phosphorylase"/>
    <property type="match status" value="1"/>
</dbReference>
<keyword evidence="3" id="KW-1185">Reference proteome</keyword>
<dbReference type="PANTHER" id="PTHR12526:SF630">
    <property type="entry name" value="GLYCOSYLTRANSFERASE"/>
    <property type="match status" value="1"/>
</dbReference>
<dbReference type="HOGENOM" id="CLU_2304292_0_0_9"/>
<evidence type="ECO:0000313" key="3">
    <source>
        <dbReference type="Proteomes" id="UP000000444"/>
    </source>
</evidence>
<dbReference type="GO" id="GO:0016757">
    <property type="term" value="F:glycosyltransferase activity"/>
    <property type="evidence" value="ECO:0007669"/>
    <property type="project" value="InterPro"/>
</dbReference>
<dbReference type="Pfam" id="PF00534">
    <property type="entry name" value="Glycos_transf_1"/>
    <property type="match status" value="1"/>
</dbReference>